<evidence type="ECO:0000313" key="5">
    <source>
        <dbReference type="Proteomes" id="UP000597656"/>
    </source>
</evidence>
<comment type="caution">
    <text evidence="4">The sequence shown here is derived from an EMBL/GenBank/DDBJ whole genome shotgun (WGS) entry which is preliminary data.</text>
</comment>
<gene>
    <name evidence="4" type="ORF">GCM10011609_62770</name>
</gene>
<name>A0ABQ2IMH2_9PSEU</name>
<keyword evidence="2" id="KW-0949">S-adenosyl-L-methionine</keyword>
<dbReference type="Pfam" id="PF00856">
    <property type="entry name" value="SET"/>
    <property type="match status" value="1"/>
</dbReference>
<dbReference type="InterPro" id="IPR003616">
    <property type="entry name" value="Post-SET_dom"/>
</dbReference>
<reference evidence="5" key="1">
    <citation type="journal article" date="2019" name="Int. J. Syst. Evol. Microbiol.">
        <title>The Global Catalogue of Microorganisms (GCM) 10K type strain sequencing project: providing services to taxonomists for standard genome sequencing and annotation.</title>
        <authorList>
            <consortium name="The Broad Institute Genomics Platform"/>
            <consortium name="The Broad Institute Genome Sequencing Center for Infectious Disease"/>
            <person name="Wu L."/>
            <person name="Ma J."/>
        </authorList>
    </citation>
    <scope>NUCLEOTIDE SEQUENCE [LARGE SCALE GENOMIC DNA]</scope>
    <source>
        <strain evidence="5">CGMCC 4.7319</strain>
    </source>
</reference>
<evidence type="ECO:0000259" key="3">
    <source>
        <dbReference type="PROSITE" id="PS50868"/>
    </source>
</evidence>
<dbReference type="InterPro" id="IPR046341">
    <property type="entry name" value="SET_dom_sf"/>
</dbReference>
<dbReference type="PROSITE" id="PS50868">
    <property type="entry name" value="POST_SET"/>
    <property type="match status" value="1"/>
</dbReference>
<protein>
    <recommendedName>
        <fullName evidence="3">Post-SET domain-containing protein</fullName>
    </recommendedName>
</protein>
<dbReference type="Gene3D" id="2.170.270.10">
    <property type="entry name" value="SET domain"/>
    <property type="match status" value="1"/>
</dbReference>
<dbReference type="SUPFAM" id="SSF82199">
    <property type="entry name" value="SET domain"/>
    <property type="match status" value="1"/>
</dbReference>
<dbReference type="Proteomes" id="UP000597656">
    <property type="component" value="Unassembled WGS sequence"/>
</dbReference>
<keyword evidence="5" id="KW-1185">Reference proteome</keyword>
<feature type="domain" description="Post-SET" evidence="3">
    <location>
        <begin position="120"/>
        <end position="136"/>
    </location>
</feature>
<evidence type="ECO:0000313" key="4">
    <source>
        <dbReference type="EMBL" id="GGN13645.1"/>
    </source>
</evidence>
<proteinExistence type="predicted"/>
<keyword evidence="1" id="KW-0808">Transferase</keyword>
<dbReference type="EMBL" id="BMNC01000011">
    <property type="protein sequence ID" value="GGN13645.1"/>
    <property type="molecule type" value="Genomic_DNA"/>
</dbReference>
<accession>A0ABQ2IMH2</accession>
<evidence type="ECO:0000256" key="2">
    <source>
        <dbReference type="ARBA" id="ARBA00022691"/>
    </source>
</evidence>
<evidence type="ECO:0000256" key="1">
    <source>
        <dbReference type="ARBA" id="ARBA00022679"/>
    </source>
</evidence>
<dbReference type="RefSeq" id="WP_189158467.1">
    <property type="nucleotide sequence ID" value="NZ_BMNC01000011.1"/>
</dbReference>
<dbReference type="InterPro" id="IPR001214">
    <property type="entry name" value="SET_dom"/>
</dbReference>
<sequence>MLLGSVAPDGGTTHGLGLRATAPVPAGTVVWFPCPQCPTYTPDQLGLLPPDVVDRLDTWGHLLSDARMLVPCAGAYLMNHSCTPSVLDFGLDFGVAVVDIPAGAEVTCDYGTFNGDPESWSMDCVCGSPSCRGEVGTVDHADPAVRASWVERVEAVLPAVRAVPQPLGRLLSTHSAAYRSVLDGLSRVDGSGDSVVRPGFLGVSV</sequence>
<dbReference type="CDD" id="cd08161">
    <property type="entry name" value="SET"/>
    <property type="match status" value="1"/>
</dbReference>
<organism evidence="4 5">
    <name type="scientific">Lentzea pudingi</name>
    <dbReference type="NCBI Taxonomy" id="1789439"/>
    <lineage>
        <taxon>Bacteria</taxon>
        <taxon>Bacillati</taxon>
        <taxon>Actinomycetota</taxon>
        <taxon>Actinomycetes</taxon>
        <taxon>Pseudonocardiales</taxon>
        <taxon>Pseudonocardiaceae</taxon>
        <taxon>Lentzea</taxon>
    </lineage>
</organism>